<dbReference type="FunFam" id="3.40.640.10:FF:000014">
    <property type="entry name" value="Adenosylmethionine-8-amino-7-oxononanoate aminotransferase, probable"/>
    <property type="match status" value="1"/>
</dbReference>
<comment type="similarity">
    <text evidence="2 6">Belongs to the class-III pyridoxal-phosphate-dependent aminotransferase family.</text>
</comment>
<reference evidence="7 8" key="1">
    <citation type="submission" date="2019-12" db="EMBL/GenBank/DDBJ databases">
        <title>Rhizobium genotypes associated with high levels of biological nitrogen fixation by grain legumes in a temperate-maritime cropping system.</title>
        <authorList>
            <person name="Maluk M."/>
            <person name="Francesc Ferrando Molina F."/>
            <person name="Lopez Del Egido L."/>
            <person name="Lafos M."/>
            <person name="Langarica-Fuentes A."/>
            <person name="Gebre Yohannes G."/>
            <person name="Young M.W."/>
            <person name="Martin P."/>
            <person name="Gantlett R."/>
            <person name="Kenicer G."/>
            <person name="Hawes C."/>
            <person name="Begg G.S."/>
            <person name="Quilliam R.S."/>
            <person name="Squire G.R."/>
            <person name="Poole P.S."/>
            <person name="Young P.W."/>
            <person name="Iannetta P.M."/>
            <person name="James E.K."/>
        </authorList>
    </citation>
    <scope>NUCLEOTIDE SEQUENCE [LARGE SCALE GENOMIC DNA]</scope>
    <source>
        <strain evidence="7 8">JHI1118</strain>
    </source>
</reference>
<name>A0A6L9UBF3_9HYPH</name>
<dbReference type="InterPro" id="IPR005814">
    <property type="entry name" value="Aminotrans_3"/>
</dbReference>
<dbReference type="NCBIfam" id="NF005447">
    <property type="entry name" value="PRK07036.1"/>
    <property type="match status" value="1"/>
</dbReference>
<proteinExistence type="inferred from homology"/>
<keyword evidence="3 7" id="KW-0032">Aminotransferase</keyword>
<dbReference type="AlphaFoldDB" id="A0A6L9UBF3"/>
<keyword evidence="4 7" id="KW-0808">Transferase</keyword>
<dbReference type="GO" id="GO:0008483">
    <property type="term" value="F:transaminase activity"/>
    <property type="evidence" value="ECO:0007669"/>
    <property type="project" value="UniProtKB-KW"/>
</dbReference>
<evidence type="ECO:0000256" key="4">
    <source>
        <dbReference type="ARBA" id="ARBA00022679"/>
    </source>
</evidence>
<organism evidence="7 8">
    <name type="scientific">Rhizobium lusitanum</name>
    <dbReference type="NCBI Taxonomy" id="293958"/>
    <lineage>
        <taxon>Bacteria</taxon>
        <taxon>Pseudomonadati</taxon>
        <taxon>Pseudomonadota</taxon>
        <taxon>Alphaproteobacteria</taxon>
        <taxon>Hyphomicrobiales</taxon>
        <taxon>Rhizobiaceae</taxon>
        <taxon>Rhizobium/Agrobacterium group</taxon>
        <taxon>Rhizobium</taxon>
    </lineage>
</organism>
<keyword evidence="5 6" id="KW-0663">Pyridoxal phosphate</keyword>
<evidence type="ECO:0000256" key="1">
    <source>
        <dbReference type="ARBA" id="ARBA00001933"/>
    </source>
</evidence>
<evidence type="ECO:0000313" key="7">
    <source>
        <dbReference type="EMBL" id="NEI71612.1"/>
    </source>
</evidence>
<sequence length="459" mass="49873">MRSYTNADVKRLDIEHFIHPYTDFATFRQEGSQITASASGVHIFDEEGRKYLDGIAGLWCVNLGHGRRELVDAIAHQAATMQYYNPFGHSTNVPAALLAAELAELLPGSLNHVFYTTGGSTANDLAIRMVHHYFNRLGKPNKKKIIARVDAYHGSTYVTAQLTGIHATKYGFDSVGQDFIHHISAANSYRRPAGMSEAAYCDHLVQEFEDRILQLGPDNVAAFIAEPIMGAGGVLVAPDGYHRRMHAICRKYGLLYIADEVVTAFGRLGEWSASEALYGYVPDIMILAKGLTSGYIPLGAAVFSSEFYDVIASPQCEGGQLTLGFTYSGHAVACAAGLATIETMKRDGLNEHVRVVGPAFLKALEALNAFEIVGDVRGSHLMCGIELVKDKVAKRSFAPTVGSAHQVFLACRERGLIVRPIGDKIVLSPPLIFTEEHCQETVRILSEAISAVSDTLLAA</sequence>
<dbReference type="PROSITE" id="PS00600">
    <property type="entry name" value="AA_TRANSFER_CLASS_3"/>
    <property type="match status" value="1"/>
</dbReference>
<evidence type="ECO:0000256" key="2">
    <source>
        <dbReference type="ARBA" id="ARBA00008954"/>
    </source>
</evidence>
<dbReference type="InterPro" id="IPR015422">
    <property type="entry name" value="PyrdxlP-dep_Trfase_small"/>
</dbReference>
<dbReference type="RefSeq" id="WP_163988138.1">
    <property type="nucleotide sequence ID" value="NZ_WUEY01000008.1"/>
</dbReference>
<dbReference type="Pfam" id="PF00202">
    <property type="entry name" value="Aminotran_3"/>
    <property type="match status" value="1"/>
</dbReference>
<dbReference type="InterPro" id="IPR049704">
    <property type="entry name" value="Aminotrans_3_PPA_site"/>
</dbReference>
<comment type="cofactor">
    <cofactor evidence="1">
        <name>pyridoxal 5'-phosphate</name>
        <dbReference type="ChEBI" id="CHEBI:597326"/>
    </cofactor>
</comment>
<evidence type="ECO:0000256" key="6">
    <source>
        <dbReference type="RuleBase" id="RU003560"/>
    </source>
</evidence>
<comment type="caution">
    <text evidence="7">The sequence shown here is derived from an EMBL/GenBank/DDBJ whole genome shotgun (WGS) entry which is preliminary data.</text>
</comment>
<accession>A0A6L9UBF3</accession>
<dbReference type="CDD" id="cd00610">
    <property type="entry name" value="OAT_like"/>
    <property type="match status" value="1"/>
</dbReference>
<gene>
    <name evidence="7" type="ORF">GR212_18685</name>
</gene>
<dbReference type="PIRSF" id="PIRSF000521">
    <property type="entry name" value="Transaminase_4ab_Lys_Orn"/>
    <property type="match status" value="1"/>
</dbReference>
<dbReference type="Gene3D" id="3.40.640.10">
    <property type="entry name" value="Type I PLP-dependent aspartate aminotransferase-like (Major domain)"/>
    <property type="match status" value="1"/>
</dbReference>
<evidence type="ECO:0000256" key="3">
    <source>
        <dbReference type="ARBA" id="ARBA00022576"/>
    </source>
</evidence>
<dbReference type="Gene3D" id="3.90.1150.10">
    <property type="entry name" value="Aspartate Aminotransferase, domain 1"/>
    <property type="match status" value="1"/>
</dbReference>
<dbReference type="EMBL" id="WUEY01000008">
    <property type="protein sequence ID" value="NEI71612.1"/>
    <property type="molecule type" value="Genomic_DNA"/>
</dbReference>
<dbReference type="PANTHER" id="PTHR43094:SF1">
    <property type="entry name" value="AMINOTRANSFERASE CLASS-III"/>
    <property type="match status" value="1"/>
</dbReference>
<dbReference type="GO" id="GO:0030170">
    <property type="term" value="F:pyridoxal phosphate binding"/>
    <property type="evidence" value="ECO:0007669"/>
    <property type="project" value="InterPro"/>
</dbReference>
<evidence type="ECO:0000313" key="8">
    <source>
        <dbReference type="Proteomes" id="UP000483035"/>
    </source>
</evidence>
<dbReference type="PANTHER" id="PTHR43094">
    <property type="entry name" value="AMINOTRANSFERASE"/>
    <property type="match status" value="1"/>
</dbReference>
<protein>
    <submittedName>
        <fullName evidence="7">Aminotransferase</fullName>
    </submittedName>
</protein>
<dbReference type="SUPFAM" id="SSF53383">
    <property type="entry name" value="PLP-dependent transferases"/>
    <property type="match status" value="1"/>
</dbReference>
<dbReference type="InterPro" id="IPR015421">
    <property type="entry name" value="PyrdxlP-dep_Trfase_major"/>
</dbReference>
<dbReference type="Proteomes" id="UP000483035">
    <property type="component" value="Unassembled WGS sequence"/>
</dbReference>
<dbReference type="InterPro" id="IPR015424">
    <property type="entry name" value="PyrdxlP-dep_Trfase"/>
</dbReference>
<evidence type="ECO:0000256" key="5">
    <source>
        <dbReference type="ARBA" id="ARBA00022898"/>
    </source>
</evidence>